<dbReference type="Gene3D" id="3.30.530.20">
    <property type="match status" value="1"/>
</dbReference>
<organism evidence="1 2">
    <name type="scientific">Mycobacterium pinniadriaticum</name>
    <dbReference type="NCBI Taxonomy" id="2994102"/>
    <lineage>
        <taxon>Bacteria</taxon>
        <taxon>Bacillati</taxon>
        <taxon>Actinomycetota</taxon>
        <taxon>Actinomycetes</taxon>
        <taxon>Mycobacteriales</taxon>
        <taxon>Mycobacteriaceae</taxon>
        <taxon>Mycobacterium</taxon>
    </lineage>
</organism>
<dbReference type="RefSeq" id="WP_265997021.1">
    <property type="nucleotide sequence ID" value="NZ_JAPJDN010000008.1"/>
</dbReference>
<evidence type="ECO:0000313" key="1">
    <source>
        <dbReference type="EMBL" id="MCX2937381.1"/>
    </source>
</evidence>
<dbReference type="InterPro" id="IPR023393">
    <property type="entry name" value="START-like_dom_sf"/>
</dbReference>
<sequence length="141" mass="15499">MATAQTTITAPAAEIIAVLADLPGMLDWSAADSVQVIEYDAQARPVLARWREHYGPLPDEFVLRYEWDGDTGVSWRLVQGRILKKEDGHYRLSPAPAGATTVEYQLALGIGVWLPPCIRSRLEATIVDATLAALKRRVETG</sequence>
<reference evidence="1 2" key="1">
    <citation type="submission" date="2022-11" db="EMBL/GenBank/DDBJ databases">
        <title>Mycobacterium sp. nov.</title>
        <authorList>
            <person name="Papic B."/>
            <person name="Spicic S."/>
            <person name="Duvnjak S."/>
        </authorList>
    </citation>
    <scope>NUCLEOTIDE SEQUENCE [LARGE SCALE GENOMIC DNA]</scope>
    <source>
        <strain evidence="1 2">CVI_P4</strain>
    </source>
</reference>
<keyword evidence="2" id="KW-1185">Reference proteome</keyword>
<comment type="caution">
    <text evidence="1">The sequence shown here is derived from an EMBL/GenBank/DDBJ whole genome shotgun (WGS) entry which is preliminary data.</text>
</comment>
<protein>
    <submittedName>
        <fullName evidence="1">SRPBCC family protein</fullName>
    </submittedName>
</protein>
<proteinExistence type="predicted"/>
<gene>
    <name evidence="1" type="ORF">ORI27_11755</name>
</gene>
<dbReference type="PANTHER" id="PTHR39683">
    <property type="entry name" value="CONSERVED PROTEIN TB16.3"/>
    <property type="match status" value="1"/>
</dbReference>
<dbReference type="SUPFAM" id="SSF55961">
    <property type="entry name" value="Bet v1-like"/>
    <property type="match status" value="1"/>
</dbReference>
<accession>A0ABT3SCZ2</accession>
<dbReference type="EMBL" id="JAPJDO010000008">
    <property type="protein sequence ID" value="MCX2937381.1"/>
    <property type="molecule type" value="Genomic_DNA"/>
</dbReference>
<evidence type="ECO:0000313" key="2">
    <source>
        <dbReference type="Proteomes" id="UP001300745"/>
    </source>
</evidence>
<name>A0ABT3SCZ2_9MYCO</name>
<dbReference type="Pfam" id="PF10604">
    <property type="entry name" value="Polyketide_cyc2"/>
    <property type="match status" value="1"/>
</dbReference>
<dbReference type="PANTHER" id="PTHR39683:SF4">
    <property type="entry name" value="COENZYME Q-BINDING PROTEIN COQ10 START DOMAIN-CONTAINING PROTEIN"/>
    <property type="match status" value="1"/>
</dbReference>
<dbReference type="InterPro" id="IPR019587">
    <property type="entry name" value="Polyketide_cyclase/dehydratase"/>
</dbReference>
<dbReference type="Proteomes" id="UP001300745">
    <property type="component" value="Unassembled WGS sequence"/>
</dbReference>